<evidence type="ECO:0000313" key="2">
    <source>
        <dbReference type="EMBL" id="VDN24621.1"/>
    </source>
</evidence>
<gene>
    <name evidence="2" type="ORF">GPUH_LOCUS14696</name>
</gene>
<evidence type="ECO:0000313" key="3">
    <source>
        <dbReference type="Proteomes" id="UP000271098"/>
    </source>
</evidence>
<reference evidence="2 3" key="2">
    <citation type="submission" date="2018-11" db="EMBL/GenBank/DDBJ databases">
        <authorList>
            <consortium name="Pathogen Informatics"/>
        </authorList>
    </citation>
    <scope>NUCLEOTIDE SEQUENCE [LARGE SCALE GENOMIC DNA]</scope>
</reference>
<dbReference type="Proteomes" id="UP000271098">
    <property type="component" value="Unassembled WGS sequence"/>
</dbReference>
<accession>A0A183E155</accession>
<organism evidence="4">
    <name type="scientific">Gongylonema pulchrum</name>
    <dbReference type="NCBI Taxonomy" id="637853"/>
    <lineage>
        <taxon>Eukaryota</taxon>
        <taxon>Metazoa</taxon>
        <taxon>Ecdysozoa</taxon>
        <taxon>Nematoda</taxon>
        <taxon>Chromadorea</taxon>
        <taxon>Rhabditida</taxon>
        <taxon>Spirurina</taxon>
        <taxon>Spiruromorpha</taxon>
        <taxon>Spiruroidea</taxon>
        <taxon>Gongylonematidae</taxon>
        <taxon>Gongylonema</taxon>
    </lineage>
</organism>
<evidence type="ECO:0000256" key="1">
    <source>
        <dbReference type="SAM" id="MobiDB-lite"/>
    </source>
</evidence>
<dbReference type="EMBL" id="UYRT01081555">
    <property type="protein sequence ID" value="VDN24621.1"/>
    <property type="molecule type" value="Genomic_DNA"/>
</dbReference>
<dbReference type="AlphaFoldDB" id="A0A183E155"/>
<dbReference type="WBParaSite" id="GPUH_0001471501-mRNA-1">
    <property type="protein sequence ID" value="GPUH_0001471501-mRNA-1"/>
    <property type="gene ID" value="GPUH_0001471501"/>
</dbReference>
<reference evidence="4" key="1">
    <citation type="submission" date="2016-06" db="UniProtKB">
        <authorList>
            <consortium name="WormBaseParasite"/>
        </authorList>
    </citation>
    <scope>IDENTIFICATION</scope>
</reference>
<feature type="region of interest" description="Disordered" evidence="1">
    <location>
        <begin position="1"/>
        <end position="20"/>
    </location>
</feature>
<sequence>MHLKSCPGESQLRQRGKSAEKEAGNLILSENVGIEYRIQASMKHGAATWRFNVPQCHRRNPVGRQGQPTVENQAEVILRVRGLRVKHNKVPNRFIIMIFTELTHVTIADVNFCTIRQGSYLTLERARDTAAKRTARTSPAYKEAEARKAAQHMRLKRQVVGCRQRQRTATRKL</sequence>
<name>A0A183E155_9BILA</name>
<protein>
    <submittedName>
        <fullName evidence="4">RRXRR domain-containing protein</fullName>
    </submittedName>
</protein>
<proteinExistence type="predicted"/>
<evidence type="ECO:0000313" key="4">
    <source>
        <dbReference type="WBParaSite" id="GPUH_0001471501-mRNA-1"/>
    </source>
</evidence>
<keyword evidence="3" id="KW-1185">Reference proteome</keyword>